<sequence>MQGSPHYVNRCNGYSRTFETKNTDANSTEAIGDRIVEIAMPVAIACQFCVPVRREFTYAAKKISLRVAELCGRFQWNSNLPRHVNGSRLVAATPVKSPTGVCRLYLISFTGRRSALIRCMCGRVSIHFCTQPVELTVRAHLHSRASDMVGVDDS</sequence>
<evidence type="ECO:0000313" key="2">
    <source>
        <dbReference type="Proteomes" id="UP000735302"/>
    </source>
</evidence>
<accession>A0AAV4CW39</accession>
<keyword evidence="2" id="KW-1185">Reference proteome</keyword>
<organism evidence="1 2">
    <name type="scientific">Plakobranchus ocellatus</name>
    <dbReference type="NCBI Taxonomy" id="259542"/>
    <lineage>
        <taxon>Eukaryota</taxon>
        <taxon>Metazoa</taxon>
        <taxon>Spiralia</taxon>
        <taxon>Lophotrochozoa</taxon>
        <taxon>Mollusca</taxon>
        <taxon>Gastropoda</taxon>
        <taxon>Heterobranchia</taxon>
        <taxon>Euthyneura</taxon>
        <taxon>Panpulmonata</taxon>
        <taxon>Sacoglossa</taxon>
        <taxon>Placobranchoidea</taxon>
        <taxon>Plakobranchidae</taxon>
        <taxon>Plakobranchus</taxon>
    </lineage>
</organism>
<dbReference type="EMBL" id="BLXT01007044">
    <property type="protein sequence ID" value="GFO36108.1"/>
    <property type="molecule type" value="Genomic_DNA"/>
</dbReference>
<dbReference type="AlphaFoldDB" id="A0AAV4CW39"/>
<proteinExistence type="predicted"/>
<gene>
    <name evidence="1" type="ORF">PoB_006261300</name>
</gene>
<reference evidence="1 2" key="1">
    <citation type="journal article" date="2021" name="Elife">
        <title>Chloroplast acquisition without the gene transfer in kleptoplastic sea slugs, Plakobranchus ocellatus.</title>
        <authorList>
            <person name="Maeda T."/>
            <person name="Takahashi S."/>
            <person name="Yoshida T."/>
            <person name="Shimamura S."/>
            <person name="Takaki Y."/>
            <person name="Nagai Y."/>
            <person name="Toyoda A."/>
            <person name="Suzuki Y."/>
            <person name="Arimoto A."/>
            <person name="Ishii H."/>
            <person name="Satoh N."/>
            <person name="Nishiyama T."/>
            <person name="Hasebe M."/>
            <person name="Maruyama T."/>
            <person name="Minagawa J."/>
            <person name="Obokata J."/>
            <person name="Shigenobu S."/>
        </authorList>
    </citation>
    <scope>NUCLEOTIDE SEQUENCE [LARGE SCALE GENOMIC DNA]</scope>
</reference>
<protein>
    <submittedName>
        <fullName evidence="1">Uncharacterized protein</fullName>
    </submittedName>
</protein>
<comment type="caution">
    <text evidence="1">The sequence shown here is derived from an EMBL/GenBank/DDBJ whole genome shotgun (WGS) entry which is preliminary data.</text>
</comment>
<name>A0AAV4CW39_9GAST</name>
<dbReference type="Proteomes" id="UP000735302">
    <property type="component" value="Unassembled WGS sequence"/>
</dbReference>
<evidence type="ECO:0000313" key="1">
    <source>
        <dbReference type="EMBL" id="GFO36108.1"/>
    </source>
</evidence>